<feature type="transmembrane region" description="Helical" evidence="1">
    <location>
        <begin position="96"/>
        <end position="115"/>
    </location>
</feature>
<protein>
    <submittedName>
        <fullName evidence="2">Uncharacterized protein</fullName>
    </submittedName>
</protein>
<gene>
    <name evidence="2" type="ORF">NQ317_008048</name>
</gene>
<accession>A0ABQ9JQJ2</accession>
<evidence type="ECO:0000313" key="2">
    <source>
        <dbReference type="EMBL" id="KAJ8980340.1"/>
    </source>
</evidence>
<dbReference type="EMBL" id="JAPWTJ010000266">
    <property type="protein sequence ID" value="KAJ8980340.1"/>
    <property type="molecule type" value="Genomic_DNA"/>
</dbReference>
<dbReference type="Proteomes" id="UP001162164">
    <property type="component" value="Unassembled WGS sequence"/>
</dbReference>
<comment type="caution">
    <text evidence="2">The sequence shown here is derived from an EMBL/GenBank/DDBJ whole genome shotgun (WGS) entry which is preliminary data.</text>
</comment>
<keyword evidence="1" id="KW-1133">Transmembrane helix</keyword>
<reference evidence="2" key="1">
    <citation type="journal article" date="2023" name="Insect Mol. Biol.">
        <title>Genome sequencing provides insights into the evolution of gene families encoding plant cell wall-degrading enzymes in longhorned beetles.</title>
        <authorList>
            <person name="Shin N.R."/>
            <person name="Okamura Y."/>
            <person name="Kirsch R."/>
            <person name="Pauchet Y."/>
        </authorList>
    </citation>
    <scope>NUCLEOTIDE SEQUENCE</scope>
    <source>
        <strain evidence="2">MMC_N1</strain>
    </source>
</reference>
<feature type="transmembrane region" description="Helical" evidence="1">
    <location>
        <begin position="66"/>
        <end position="84"/>
    </location>
</feature>
<name>A0ABQ9JQJ2_9CUCU</name>
<proteinExistence type="predicted"/>
<keyword evidence="1" id="KW-0472">Membrane</keyword>
<organism evidence="2 3">
    <name type="scientific">Molorchus minor</name>
    <dbReference type="NCBI Taxonomy" id="1323400"/>
    <lineage>
        <taxon>Eukaryota</taxon>
        <taxon>Metazoa</taxon>
        <taxon>Ecdysozoa</taxon>
        <taxon>Arthropoda</taxon>
        <taxon>Hexapoda</taxon>
        <taxon>Insecta</taxon>
        <taxon>Pterygota</taxon>
        <taxon>Neoptera</taxon>
        <taxon>Endopterygota</taxon>
        <taxon>Coleoptera</taxon>
        <taxon>Polyphaga</taxon>
        <taxon>Cucujiformia</taxon>
        <taxon>Chrysomeloidea</taxon>
        <taxon>Cerambycidae</taxon>
        <taxon>Lamiinae</taxon>
        <taxon>Monochamini</taxon>
        <taxon>Molorchus</taxon>
    </lineage>
</organism>
<keyword evidence="3" id="KW-1185">Reference proteome</keyword>
<keyword evidence="1" id="KW-0812">Transmembrane</keyword>
<evidence type="ECO:0000256" key="1">
    <source>
        <dbReference type="SAM" id="Phobius"/>
    </source>
</evidence>
<sequence length="254" mass="30387">MEEISSWSQRDRLILNDLKTVFMQFHIQKPLPHNTALYDNCRYSSRNYQTHPTKHYQLQLTLTQNCHGIGILNMFVAYFAILQMKNSLDQTGLLNIYYSLAYSFVSYNILCWGSATERDRVFICQKRIIRLIFKLNFNESCRKIFKDENILTTPCIFIYKCFTYVKKNMDLFIKRHECHSYSTRNVNLLHIPKHHTTKFRHAPHYSCIIFYNSLPLEIRDLTNYKKYKYEVKKLPLKGSFYSTNNFLNREPVGI</sequence>
<evidence type="ECO:0000313" key="3">
    <source>
        <dbReference type="Proteomes" id="UP001162164"/>
    </source>
</evidence>